<reference evidence="4" key="1">
    <citation type="submission" date="2010-07" db="EMBL/GenBank/DDBJ databases">
        <title>The genome sequence of Gaeumannomyces graminis var. tritici strain R3-111a-1.</title>
        <authorList>
            <consortium name="The Broad Institute Genome Sequencing Platform"/>
            <person name="Ma L.-J."/>
            <person name="Dead R."/>
            <person name="Young S."/>
            <person name="Zeng Q."/>
            <person name="Koehrsen M."/>
            <person name="Alvarado L."/>
            <person name="Berlin A."/>
            <person name="Chapman S.B."/>
            <person name="Chen Z."/>
            <person name="Freedman E."/>
            <person name="Gellesch M."/>
            <person name="Goldberg J."/>
            <person name="Griggs A."/>
            <person name="Gujja S."/>
            <person name="Heilman E.R."/>
            <person name="Heiman D."/>
            <person name="Hepburn T."/>
            <person name="Howarth C."/>
            <person name="Jen D."/>
            <person name="Larson L."/>
            <person name="Mehta T."/>
            <person name="Neiman D."/>
            <person name="Pearson M."/>
            <person name="Roberts A."/>
            <person name="Saif S."/>
            <person name="Shea T."/>
            <person name="Shenoy N."/>
            <person name="Sisk P."/>
            <person name="Stolte C."/>
            <person name="Sykes S."/>
            <person name="Walk T."/>
            <person name="White J."/>
            <person name="Yandava C."/>
            <person name="Haas B."/>
            <person name="Nusbaum C."/>
            <person name="Birren B."/>
        </authorList>
    </citation>
    <scope>NUCLEOTIDE SEQUENCE [LARGE SCALE GENOMIC DNA]</scope>
    <source>
        <strain evidence="4">R3-111a-1</strain>
    </source>
</reference>
<protein>
    <recommendedName>
        <fullName evidence="5">ShKT domain-containing protein</fullName>
    </recommendedName>
</protein>
<sequence length="82" mass="9000">MRSPAPLAVLALAATTTAAPTFHEHYAAGPREVNRPTVHANGTQTRDGDCGWLRESCLSSCEDKADYWKFICRDVCNTFVPC</sequence>
<dbReference type="AlphaFoldDB" id="J3NTG9"/>
<reference evidence="3" key="5">
    <citation type="submission" date="2018-04" db="UniProtKB">
        <authorList>
            <consortium name="EnsemblFungi"/>
        </authorList>
    </citation>
    <scope>IDENTIFICATION</scope>
    <source>
        <strain evidence="3">R3-111a-1</strain>
    </source>
</reference>
<reference evidence="3" key="4">
    <citation type="journal article" date="2015" name="G3 (Bethesda)">
        <title>Genome sequences of three phytopathogenic species of the Magnaporthaceae family of fungi.</title>
        <authorList>
            <person name="Okagaki L.H."/>
            <person name="Nunes C.C."/>
            <person name="Sailsbery J."/>
            <person name="Clay B."/>
            <person name="Brown D."/>
            <person name="John T."/>
            <person name="Oh Y."/>
            <person name="Young N."/>
            <person name="Fitzgerald M."/>
            <person name="Haas B.J."/>
            <person name="Zeng Q."/>
            <person name="Young S."/>
            <person name="Adiconis X."/>
            <person name="Fan L."/>
            <person name="Levin J.Z."/>
            <person name="Mitchell T.K."/>
            <person name="Okubara P.A."/>
            <person name="Farman M.L."/>
            <person name="Kohn L.M."/>
            <person name="Birren B."/>
            <person name="Ma L.-J."/>
            <person name="Dean R.A."/>
        </authorList>
    </citation>
    <scope>NUCLEOTIDE SEQUENCE</scope>
    <source>
        <strain evidence="3">R3-111a-1</strain>
    </source>
</reference>
<gene>
    <name evidence="3" type="primary">20345026</name>
    <name evidence="2" type="ORF">GGTG_04568</name>
</gene>
<reference evidence="2" key="3">
    <citation type="submission" date="2010-09" db="EMBL/GenBank/DDBJ databases">
        <title>Annotation of Gaeumannomyces graminis var. tritici R3-111a-1.</title>
        <authorList>
            <consortium name="The Broad Institute Genome Sequencing Platform"/>
            <person name="Ma L.-J."/>
            <person name="Dead R."/>
            <person name="Young S.K."/>
            <person name="Zeng Q."/>
            <person name="Gargeya S."/>
            <person name="Fitzgerald M."/>
            <person name="Haas B."/>
            <person name="Abouelleil A."/>
            <person name="Alvarado L."/>
            <person name="Arachchi H.M."/>
            <person name="Berlin A."/>
            <person name="Brown A."/>
            <person name="Chapman S.B."/>
            <person name="Chen Z."/>
            <person name="Dunbar C."/>
            <person name="Freedman E."/>
            <person name="Gearin G."/>
            <person name="Gellesch M."/>
            <person name="Goldberg J."/>
            <person name="Griggs A."/>
            <person name="Gujja S."/>
            <person name="Heiman D."/>
            <person name="Howarth C."/>
            <person name="Larson L."/>
            <person name="Lui A."/>
            <person name="MacDonald P.J.P."/>
            <person name="Mehta T."/>
            <person name="Montmayeur A."/>
            <person name="Murphy C."/>
            <person name="Neiman D."/>
            <person name="Pearson M."/>
            <person name="Priest M."/>
            <person name="Roberts A."/>
            <person name="Saif S."/>
            <person name="Shea T."/>
            <person name="Shenoy N."/>
            <person name="Sisk P."/>
            <person name="Stolte C."/>
            <person name="Sykes S."/>
            <person name="Yandava C."/>
            <person name="Wortman J."/>
            <person name="Nusbaum C."/>
            <person name="Birren B."/>
        </authorList>
    </citation>
    <scope>NUCLEOTIDE SEQUENCE</scope>
    <source>
        <strain evidence="2">R3-111a-1</strain>
    </source>
</reference>
<evidence type="ECO:0000313" key="2">
    <source>
        <dbReference type="EMBL" id="EJT79484.1"/>
    </source>
</evidence>
<keyword evidence="1" id="KW-0732">Signal</keyword>
<name>J3NTG9_GAET3</name>
<feature type="signal peptide" evidence="1">
    <location>
        <begin position="1"/>
        <end position="18"/>
    </location>
</feature>
<evidence type="ECO:0008006" key="5">
    <source>
        <dbReference type="Google" id="ProtNLM"/>
    </source>
</evidence>
<feature type="chain" id="PRO_5015094466" description="ShKT domain-containing protein" evidence="1">
    <location>
        <begin position="19"/>
        <end position="82"/>
    </location>
</feature>
<dbReference type="HOGENOM" id="CLU_2558406_0_0_1"/>
<evidence type="ECO:0000256" key="1">
    <source>
        <dbReference type="SAM" id="SignalP"/>
    </source>
</evidence>
<dbReference type="EMBL" id="GL385396">
    <property type="protein sequence ID" value="EJT79484.1"/>
    <property type="molecule type" value="Genomic_DNA"/>
</dbReference>
<evidence type="ECO:0000313" key="3">
    <source>
        <dbReference type="EnsemblFungi" id="EJT79484"/>
    </source>
</evidence>
<dbReference type="EnsemblFungi" id="EJT79484">
    <property type="protein sequence ID" value="EJT79484"/>
    <property type="gene ID" value="GGTG_04568"/>
</dbReference>
<evidence type="ECO:0000313" key="4">
    <source>
        <dbReference type="Proteomes" id="UP000006039"/>
    </source>
</evidence>
<proteinExistence type="predicted"/>
<dbReference type="VEuPathDB" id="FungiDB:GGTG_04568"/>
<dbReference type="RefSeq" id="XP_009220629.1">
    <property type="nucleotide sequence ID" value="XM_009222365.1"/>
</dbReference>
<organism evidence="2">
    <name type="scientific">Gaeumannomyces tritici (strain R3-111a-1)</name>
    <name type="common">Wheat and barley take-all root rot fungus</name>
    <name type="synonym">Gaeumannomyces graminis var. tritici</name>
    <dbReference type="NCBI Taxonomy" id="644352"/>
    <lineage>
        <taxon>Eukaryota</taxon>
        <taxon>Fungi</taxon>
        <taxon>Dikarya</taxon>
        <taxon>Ascomycota</taxon>
        <taxon>Pezizomycotina</taxon>
        <taxon>Sordariomycetes</taxon>
        <taxon>Sordariomycetidae</taxon>
        <taxon>Magnaporthales</taxon>
        <taxon>Magnaporthaceae</taxon>
        <taxon>Gaeumannomyces</taxon>
    </lineage>
</organism>
<dbReference type="Proteomes" id="UP000006039">
    <property type="component" value="Unassembled WGS sequence"/>
</dbReference>
<keyword evidence="4" id="KW-1185">Reference proteome</keyword>
<accession>J3NTG9</accession>
<dbReference type="GeneID" id="20345026"/>
<reference evidence="2" key="2">
    <citation type="submission" date="2010-07" db="EMBL/GenBank/DDBJ databases">
        <authorList>
            <consortium name="The Broad Institute Genome Sequencing Platform"/>
            <consortium name="Broad Institute Genome Sequencing Center for Infectious Disease"/>
            <person name="Ma L.-J."/>
            <person name="Dead R."/>
            <person name="Young S."/>
            <person name="Zeng Q."/>
            <person name="Koehrsen M."/>
            <person name="Alvarado L."/>
            <person name="Berlin A."/>
            <person name="Chapman S.B."/>
            <person name="Chen Z."/>
            <person name="Freedman E."/>
            <person name="Gellesch M."/>
            <person name="Goldberg J."/>
            <person name="Griggs A."/>
            <person name="Gujja S."/>
            <person name="Heilman E.R."/>
            <person name="Heiman D."/>
            <person name="Hepburn T."/>
            <person name="Howarth C."/>
            <person name="Jen D."/>
            <person name="Larson L."/>
            <person name="Mehta T."/>
            <person name="Neiman D."/>
            <person name="Pearson M."/>
            <person name="Roberts A."/>
            <person name="Saif S."/>
            <person name="Shea T."/>
            <person name="Shenoy N."/>
            <person name="Sisk P."/>
            <person name="Stolte C."/>
            <person name="Sykes S."/>
            <person name="Walk T."/>
            <person name="White J."/>
            <person name="Yandava C."/>
            <person name="Haas B."/>
            <person name="Nusbaum C."/>
            <person name="Birren B."/>
        </authorList>
    </citation>
    <scope>NUCLEOTIDE SEQUENCE</scope>
    <source>
        <strain evidence="2">R3-111a-1</strain>
    </source>
</reference>